<dbReference type="AlphaFoldDB" id="A0A4S4LA93"/>
<feature type="domain" description="Trafficking protein particle complex subunit 11" evidence="3">
    <location>
        <begin position="362"/>
        <end position="500"/>
    </location>
</feature>
<dbReference type="InterPro" id="IPR012880">
    <property type="entry name" value="Gryzun"/>
</dbReference>
<dbReference type="PANTHER" id="PTHR14374">
    <property type="entry name" value="FOIE GRAS"/>
    <property type="match status" value="1"/>
</dbReference>
<evidence type="ECO:0008006" key="6">
    <source>
        <dbReference type="Google" id="ProtNLM"/>
    </source>
</evidence>
<dbReference type="OrthoDB" id="6278596at2759"/>
<evidence type="ECO:0000313" key="5">
    <source>
        <dbReference type="Proteomes" id="UP000308199"/>
    </source>
</evidence>
<feature type="compositionally biased region" description="Low complexity" evidence="1">
    <location>
        <begin position="101"/>
        <end position="116"/>
    </location>
</feature>
<name>A0A4S4LA93_9AGAM</name>
<evidence type="ECO:0000256" key="1">
    <source>
        <dbReference type="SAM" id="MobiDB-lite"/>
    </source>
</evidence>
<evidence type="ECO:0000259" key="2">
    <source>
        <dbReference type="Pfam" id="PF07919"/>
    </source>
</evidence>
<feature type="non-terminal residue" evidence="4">
    <location>
        <position position="1102"/>
    </location>
</feature>
<feature type="domain" description="Trafficking protein particle complex subunit 11" evidence="3">
    <location>
        <begin position="507"/>
        <end position="602"/>
    </location>
</feature>
<comment type="caution">
    <text evidence="4">The sequence shown here is derived from an EMBL/GenBank/DDBJ whole genome shotgun (WGS) entry which is preliminary data.</text>
</comment>
<feature type="region of interest" description="Disordered" evidence="1">
    <location>
        <begin position="159"/>
        <end position="186"/>
    </location>
</feature>
<evidence type="ECO:0000259" key="3">
    <source>
        <dbReference type="Pfam" id="PF11817"/>
    </source>
</evidence>
<protein>
    <recommendedName>
        <fullName evidence="6">Trafficking protein particle complex subunit 11 domain-containing protein</fullName>
    </recommendedName>
</protein>
<feature type="compositionally biased region" description="Basic and acidic residues" evidence="1">
    <location>
        <begin position="168"/>
        <end position="186"/>
    </location>
</feature>
<keyword evidence="5" id="KW-1185">Reference proteome</keyword>
<dbReference type="Pfam" id="PF11817">
    <property type="entry name" value="Foie-gras_1"/>
    <property type="match status" value="2"/>
</dbReference>
<dbReference type="EMBL" id="SGPK01000101">
    <property type="protein sequence ID" value="THH08405.1"/>
    <property type="molecule type" value="Genomic_DNA"/>
</dbReference>
<dbReference type="Proteomes" id="UP000308199">
    <property type="component" value="Unassembled WGS sequence"/>
</dbReference>
<organism evidence="4 5">
    <name type="scientific">Phellinidium pouzarii</name>
    <dbReference type="NCBI Taxonomy" id="167371"/>
    <lineage>
        <taxon>Eukaryota</taxon>
        <taxon>Fungi</taxon>
        <taxon>Dikarya</taxon>
        <taxon>Basidiomycota</taxon>
        <taxon>Agaricomycotina</taxon>
        <taxon>Agaricomycetes</taxon>
        <taxon>Hymenochaetales</taxon>
        <taxon>Hymenochaetaceae</taxon>
        <taxon>Phellinidium</taxon>
    </lineage>
</organism>
<sequence>MNSYPAELLVQLAPVMFVAGLEPPRQAPSGSEGTAGSIPTSVKRTNSSDQFALLSHRLREMLNAQRKPVIWAPESIRKGKIFQVVLVDKIHQFPPRKIPDPASSQPPHSPLSPLTPSSPLYPDGLVAPIWIRKHTSLVPSIFVLFLHLFEHAGPIFIPRSPLEPDGPDVQKEKEEREKEERRRDTELAREIADRKKGTNERGMKLTVVLMASRRMLDDPTLDSRLTFIRRSSGLDSRAALFVLSPVTPAELADFVKSLQQALFEPAIEYYTAHSKRVRRKRNRHGQATSAPGATYAHGIANVPSRPLPLRPEGWTVRYEYKMACFAEFRGEDEVALKHYQDAYTTLMIMFGSPAILQPRTKRWAEAKVLADCINIKICKLFLYNSEHALALSQHNIHIRRFCDLSMRAWGIGEDTFEYWSWLARQHRVFAELLEQGTHFSLTIPTHLPVPTSTSAPSQQQQEIETLRALGVNPSTALMHPGFYYYVAAECTERRRLRFLAALDATLYTKSYELFKKYSTAPATAHNQMQGRFTLWIAYRIAQTYYESGKFEMAVRFFERIARTYSREKWESVLYPLFSTWYACAQQLGDVEMSIRLLIEMIARGHGTAALQGEDESAADDLHAILKSTVPSSSNPIVVDLTESEPLLNASVVFWTHEIKLGEQVAFQISISLPADVVLSELPISELRIYCSDGSTPIIVKHVASESEKGHTVCRVDVGHISLSAAGAGSRQADANLQWRQPDATLVLAGTVSSDIPQELKFTRAELCISQGDWNIELPFNLGRRQDAASVSCPRWLSSTQPVRFIPIRRSNASSVIIKHRPHQVHVAFSHHSPAYLDESYPISVDVTNNDDKELDLSLDVLLQPGDDDSEEQQSAGLIKGISFGTVYPGTTACKTLRLMSTGSAGERVLDVSVQSRTLGLASSETSFSATVPMDMDMSEVLETLVIPVIAPFTVTHATTYARRTSAGALGGRAFVTTTIEADAAGIDNVEIRDIKFVAEDNMEVKLVHCSLDEDDFPLELMPGDQFSIKCELSLAPAEDFFVDKDAVIARPGLYVLDWRRMLFSSGDAGASQLLTTTTTTTTTTHASLPTLKPPTDGLIALL</sequence>
<dbReference type="PANTHER" id="PTHR14374:SF0">
    <property type="entry name" value="TRAFFICKING PROTEIN PARTICLE COMPLEX SUBUNIT 11"/>
    <property type="match status" value="1"/>
</dbReference>
<gene>
    <name evidence="4" type="ORF">EW145_g2735</name>
</gene>
<feature type="compositionally biased region" description="Polar residues" evidence="1">
    <location>
        <begin position="28"/>
        <end position="44"/>
    </location>
</feature>
<feature type="region of interest" description="Disordered" evidence="1">
    <location>
        <begin position="96"/>
        <end position="116"/>
    </location>
</feature>
<dbReference type="InterPro" id="IPR021773">
    <property type="entry name" value="TPC11"/>
</dbReference>
<feature type="domain" description="Gryzun putative trafficking through Golgi" evidence="2">
    <location>
        <begin position="638"/>
        <end position="863"/>
    </location>
</feature>
<proteinExistence type="predicted"/>
<feature type="region of interest" description="Disordered" evidence="1">
    <location>
        <begin position="24"/>
        <end position="44"/>
    </location>
</feature>
<accession>A0A4S4LA93</accession>
<reference evidence="4 5" key="1">
    <citation type="submission" date="2019-02" db="EMBL/GenBank/DDBJ databases">
        <title>Genome sequencing of the rare red list fungi Phellinidium pouzarii.</title>
        <authorList>
            <person name="Buettner E."/>
            <person name="Kellner H."/>
        </authorList>
    </citation>
    <scope>NUCLEOTIDE SEQUENCE [LARGE SCALE GENOMIC DNA]</scope>
    <source>
        <strain evidence="4 5">DSM 108285</strain>
    </source>
</reference>
<evidence type="ECO:0000313" key="4">
    <source>
        <dbReference type="EMBL" id="THH08405.1"/>
    </source>
</evidence>
<dbReference type="Pfam" id="PF07919">
    <property type="entry name" value="Gryzun"/>
    <property type="match status" value="1"/>
</dbReference>